<gene>
    <name evidence="2" type="ORF">ALO91_00937</name>
</gene>
<evidence type="ECO:0000313" key="3">
    <source>
        <dbReference type="Proteomes" id="UP000050297"/>
    </source>
</evidence>
<evidence type="ECO:0000256" key="1">
    <source>
        <dbReference type="SAM" id="MobiDB-lite"/>
    </source>
</evidence>
<reference evidence="2 3" key="1">
    <citation type="submission" date="2015-09" db="EMBL/GenBank/DDBJ databases">
        <title>Genome announcement of multiple Pseudomonas syringae strains.</title>
        <authorList>
            <person name="Thakur S."/>
            <person name="Wang P.W."/>
            <person name="Gong Y."/>
            <person name="Weir B.S."/>
            <person name="Guttman D.S."/>
        </authorList>
    </citation>
    <scope>NUCLEOTIDE SEQUENCE [LARGE SCALE GENOMIC DNA]</scope>
    <source>
        <strain evidence="2 3">ICMP2802</strain>
    </source>
</reference>
<evidence type="ECO:0008006" key="4">
    <source>
        <dbReference type="Google" id="ProtNLM"/>
    </source>
</evidence>
<dbReference type="AlphaFoldDB" id="A0A0P9HUY5"/>
<dbReference type="Proteomes" id="UP000050297">
    <property type="component" value="Unassembled WGS sequence"/>
</dbReference>
<organism evidence="2 3">
    <name type="scientific">Pseudomonas syringae pv. aceris</name>
    <dbReference type="NCBI Taxonomy" id="199198"/>
    <lineage>
        <taxon>Bacteria</taxon>
        <taxon>Pseudomonadati</taxon>
        <taxon>Pseudomonadota</taxon>
        <taxon>Gammaproteobacteria</taxon>
        <taxon>Pseudomonadales</taxon>
        <taxon>Pseudomonadaceae</taxon>
        <taxon>Pseudomonas</taxon>
        <taxon>Pseudomonas syringae</taxon>
    </lineage>
</organism>
<dbReference type="InterPro" id="IPR022304">
    <property type="entry name" value="ICE_PFGI_1_ParB"/>
</dbReference>
<protein>
    <recommendedName>
        <fullName evidence="4">Chromosome partitioning protein ParB</fullName>
    </recommendedName>
</protein>
<dbReference type="SUPFAM" id="SSF110849">
    <property type="entry name" value="ParB/Sulfiredoxin"/>
    <property type="match status" value="1"/>
</dbReference>
<name>A0A0P9HUY5_PSESX</name>
<dbReference type="InterPro" id="IPR036388">
    <property type="entry name" value="WH-like_DNA-bd_sf"/>
</dbReference>
<dbReference type="EMBL" id="LJPM01000280">
    <property type="protein sequence ID" value="KPW19549.1"/>
    <property type="molecule type" value="Genomic_DNA"/>
</dbReference>
<dbReference type="NCBIfam" id="TIGR03764">
    <property type="entry name" value="ICE_PFGI_1_parB"/>
    <property type="match status" value="1"/>
</dbReference>
<comment type="caution">
    <text evidence="2">The sequence shown here is derived from an EMBL/GenBank/DDBJ whole genome shotgun (WGS) entry which is preliminary data.</text>
</comment>
<feature type="region of interest" description="Disordered" evidence="1">
    <location>
        <begin position="286"/>
        <end position="350"/>
    </location>
</feature>
<dbReference type="InterPro" id="IPR036086">
    <property type="entry name" value="ParB/Sulfiredoxin_sf"/>
</dbReference>
<proteinExistence type="predicted"/>
<dbReference type="PATRIC" id="fig|199198.5.peg.1362"/>
<feature type="compositionally biased region" description="Basic and acidic residues" evidence="1">
    <location>
        <begin position="338"/>
        <end position="350"/>
    </location>
</feature>
<sequence length="529" mass="58556">MRPIMIKPTQEQISAGLRPQMLLRSPSESAAPEFDQESEIVVTLEQLRPYERNPRFIRNPLYDDIKSSIRERGLDQAPSITRRPSETYFIILNGGNTRLSILNELWKETRDERYFRIACRYRPWTSETHALLGHLAESDLHGQLAFIERALAVVNVKALLEDEGTSLSQRELAQALASGGYPVSQSQISRMFDTVEYLLPSLPNALCSGLPKPQIERLILLRKRAEQAWNRLLAPLDQLLVLWQQTLSNFDTTSDEFDWDEVRGALLAQMAKVLDITPRLMELELTQSGSPAAPSSDPATKERPSAAVNELPDAGAKPASAPPLIHSQTPPPPYPTDQVRDDDGPIDEDPLRLDDIFGGLRPGSTEVIEAQTTSTPSLPSLSQLMDFIAPLAIAELRSLAAELAQSLAHYAALTDFVVGAEHGLGFTLNWQAAEATEPQGVAVQLLLTSILRAQDGVEWELKQQLPPTLVGQLLVGDYLTPLGGNSRLTLELQRLPDAQLNQWVQLVVLARRIVDLSQATSQDDSETLS</sequence>
<accession>A0A0P9HUY5</accession>
<dbReference type="Gene3D" id="1.10.10.10">
    <property type="entry name" value="Winged helix-like DNA-binding domain superfamily/Winged helix DNA-binding domain"/>
    <property type="match status" value="1"/>
</dbReference>
<evidence type="ECO:0000313" key="2">
    <source>
        <dbReference type="EMBL" id="KPW19549.1"/>
    </source>
</evidence>